<dbReference type="InterPro" id="IPR010905">
    <property type="entry name" value="Glyco_hydro_88"/>
</dbReference>
<dbReference type="SUPFAM" id="SSF48208">
    <property type="entry name" value="Six-hairpin glycosidases"/>
    <property type="match status" value="1"/>
</dbReference>
<dbReference type="GO" id="GO:0016787">
    <property type="term" value="F:hydrolase activity"/>
    <property type="evidence" value="ECO:0007669"/>
    <property type="project" value="UniProtKB-KW"/>
</dbReference>
<organism evidence="2 3">
    <name type="scientific">Aliirhizobium smilacinae</name>
    <dbReference type="NCBI Taxonomy" id="1395944"/>
    <lineage>
        <taxon>Bacteria</taxon>
        <taxon>Pseudomonadati</taxon>
        <taxon>Pseudomonadota</taxon>
        <taxon>Alphaproteobacteria</taxon>
        <taxon>Hyphomicrobiales</taxon>
        <taxon>Rhizobiaceae</taxon>
        <taxon>Aliirhizobium</taxon>
    </lineage>
</organism>
<dbReference type="AlphaFoldDB" id="A0A5C4XCJ2"/>
<sequence length="368" mass="40523">MKPTDYFDQFCTRYQAYKKGSWCYEDGCIYRGLELLYQATGEQRWLDHILRLITPQVGPDGSLAGYTPEEFNIDNILPGRALIFLDRETGDPRYMAAARRLIGQLDGHPRIPAGNYWHKKRYPSQLWLDGLYMGLPFQVEYAIASGEAPRISDALQQMATALALTQVGNGLYVHAYDDSGAEKWADPVTGKSPAVWSRAMGWLVMALVDILAVIPADKASATLRKQTRAILLALAERQQASGLWPQVLDARDLAGNYDETSASAMFAYALLRAERMDLVAAEEAPKIRASGQKAAEALIDSRLVEENGETRLVGICQVAGLGPFEGRYRDGSPPYYLTEAVVADDAKGVGPFMMAYAEATLAIRAKAA</sequence>
<dbReference type="EMBL" id="VDMN01000006">
    <property type="protein sequence ID" value="TNM61216.1"/>
    <property type="molecule type" value="Genomic_DNA"/>
</dbReference>
<dbReference type="PANTHER" id="PTHR33886">
    <property type="entry name" value="UNSATURATED RHAMNOGALACTURONAN HYDROLASE (EUROFUNG)"/>
    <property type="match status" value="1"/>
</dbReference>
<evidence type="ECO:0000313" key="2">
    <source>
        <dbReference type="EMBL" id="TNM61216.1"/>
    </source>
</evidence>
<dbReference type="InterPro" id="IPR012341">
    <property type="entry name" value="6hp_glycosidase-like_sf"/>
</dbReference>
<dbReference type="OrthoDB" id="6381507at2"/>
<dbReference type="Gene3D" id="1.50.10.10">
    <property type="match status" value="1"/>
</dbReference>
<evidence type="ECO:0000313" key="3">
    <source>
        <dbReference type="Proteomes" id="UP000311605"/>
    </source>
</evidence>
<dbReference type="InterPro" id="IPR052043">
    <property type="entry name" value="PolySaccharide_Degr_Enz"/>
</dbReference>
<dbReference type="GO" id="GO:0005975">
    <property type="term" value="P:carbohydrate metabolic process"/>
    <property type="evidence" value="ECO:0007669"/>
    <property type="project" value="InterPro"/>
</dbReference>
<keyword evidence="2" id="KW-0808">Transferase</keyword>
<keyword evidence="3" id="KW-1185">Reference proteome</keyword>
<comment type="caution">
    <text evidence="2">The sequence shown here is derived from an EMBL/GenBank/DDBJ whole genome shotgun (WGS) entry which is preliminary data.</text>
</comment>
<dbReference type="Proteomes" id="UP000311605">
    <property type="component" value="Unassembled WGS sequence"/>
</dbReference>
<reference evidence="2 3" key="1">
    <citation type="submission" date="2019-06" db="EMBL/GenBank/DDBJ databases">
        <title>The draft genome of Rhizobium smilacinae PTYR-5.</title>
        <authorList>
            <person name="Liu L."/>
            <person name="Li L."/>
            <person name="Zhang X."/>
        </authorList>
    </citation>
    <scope>NUCLEOTIDE SEQUENCE [LARGE SCALE GENOMIC DNA]</scope>
    <source>
        <strain evidence="2 3">PTYR-5</strain>
    </source>
</reference>
<dbReference type="Pfam" id="PF07470">
    <property type="entry name" value="Glyco_hydro_88"/>
    <property type="match status" value="1"/>
</dbReference>
<evidence type="ECO:0000256" key="1">
    <source>
        <dbReference type="ARBA" id="ARBA00022801"/>
    </source>
</evidence>
<name>A0A5C4XCJ2_9HYPH</name>
<keyword evidence="1" id="KW-0378">Hydrolase</keyword>
<dbReference type="RefSeq" id="WP_139678386.1">
    <property type="nucleotide sequence ID" value="NZ_VDMN01000006.1"/>
</dbReference>
<dbReference type="InterPro" id="IPR008928">
    <property type="entry name" value="6-hairpin_glycosidase_sf"/>
</dbReference>
<dbReference type="PANTHER" id="PTHR33886:SF8">
    <property type="entry name" value="UNSATURATED RHAMNOGALACTURONAN HYDROLASE (EUROFUNG)"/>
    <property type="match status" value="1"/>
</dbReference>
<dbReference type="GO" id="GO:0016740">
    <property type="term" value="F:transferase activity"/>
    <property type="evidence" value="ECO:0007669"/>
    <property type="project" value="UniProtKB-KW"/>
</dbReference>
<accession>A0A5C4XCJ2</accession>
<proteinExistence type="predicted"/>
<protein>
    <submittedName>
        <fullName evidence="2">Di-trans,poly-cis-decaprenylcistransferase</fullName>
    </submittedName>
</protein>
<gene>
    <name evidence="2" type="ORF">FHP24_21945</name>
</gene>